<sequence>MYSVGIDVGSVAAKAVIFDGKNIIAKKITPTGWSPKESGQQLFEEIIEVNDIKRQEIKSIVGTGYGRISLPFLDQKVTEITCHGKGAYFLDASIRTVIDIGGQDSKVISLDSKGNVIDFLMNDKCAAGTGKFLQVMAHALEIEVGELSTIAQGVEAQTISSMCTVFAESEIISLMAEGASKESIAAGLLQSVCSKAYTLASKVGVKEKVFFSGGVSKNPLLKDLLSKKLHTEVISSEFSQYLGAIGAAVIGYKK</sequence>
<dbReference type="InterPro" id="IPR043129">
    <property type="entry name" value="ATPase_NBD"/>
</dbReference>
<evidence type="ECO:0000313" key="6">
    <source>
        <dbReference type="EMBL" id="MCR1897554.1"/>
    </source>
</evidence>
<proteinExistence type="predicted"/>
<keyword evidence="2" id="KW-0479">Metal-binding</keyword>
<dbReference type="EMBL" id="JANKAS010000001">
    <property type="protein sequence ID" value="MCR1897554.1"/>
    <property type="molecule type" value="Genomic_DNA"/>
</dbReference>
<feature type="domain" description="ATPase BadF/BadG/BcrA/BcrD type" evidence="5">
    <location>
        <begin position="4"/>
        <end position="251"/>
    </location>
</feature>
<dbReference type="AlphaFoldDB" id="A0AAE3L1V3"/>
<evidence type="ECO:0000256" key="1">
    <source>
        <dbReference type="ARBA" id="ARBA00001966"/>
    </source>
</evidence>
<dbReference type="Proteomes" id="UP001205748">
    <property type="component" value="Unassembled WGS sequence"/>
</dbReference>
<comment type="cofactor">
    <cofactor evidence="1">
        <name>[4Fe-4S] cluster</name>
        <dbReference type="ChEBI" id="CHEBI:49883"/>
    </cofactor>
</comment>
<evidence type="ECO:0000313" key="7">
    <source>
        <dbReference type="Proteomes" id="UP001205748"/>
    </source>
</evidence>
<dbReference type="InterPro" id="IPR008275">
    <property type="entry name" value="CoA_E_activase_dom"/>
</dbReference>
<dbReference type="CDD" id="cd24036">
    <property type="entry name" value="ASKHA_NBD_BcrAD_BadFG_HgdC_HadI"/>
    <property type="match status" value="1"/>
</dbReference>
<dbReference type="PANTHER" id="PTHR32329">
    <property type="entry name" value="BIFUNCTIONAL PROTEIN [INCLUDES 2-HYDROXYACYL-COA DEHYDRATASE (N-TER) AND ITS ACTIVATOR DOMAIN (C_TERM)-RELATED"/>
    <property type="match status" value="1"/>
</dbReference>
<reference evidence="6" key="1">
    <citation type="submission" date="2022-07" db="EMBL/GenBank/DDBJ databases">
        <title>Enhanced cultured diversity of the mouse gut microbiota enables custom-made synthetic communities.</title>
        <authorList>
            <person name="Afrizal A."/>
        </authorList>
    </citation>
    <scope>NUCLEOTIDE SEQUENCE</scope>
    <source>
        <strain evidence="6">DSM 28593</strain>
    </source>
</reference>
<comment type="caution">
    <text evidence="6">The sequence shown here is derived from an EMBL/GenBank/DDBJ whole genome shotgun (WGS) entry which is preliminary data.</text>
</comment>
<evidence type="ECO:0000259" key="5">
    <source>
        <dbReference type="Pfam" id="PF01869"/>
    </source>
</evidence>
<keyword evidence="3" id="KW-0408">Iron</keyword>
<dbReference type="InterPro" id="IPR051805">
    <property type="entry name" value="Dehydratase_Activator_Redct"/>
</dbReference>
<dbReference type="GO" id="GO:0051536">
    <property type="term" value="F:iron-sulfur cluster binding"/>
    <property type="evidence" value="ECO:0007669"/>
    <property type="project" value="UniProtKB-KW"/>
</dbReference>
<keyword evidence="7" id="KW-1185">Reference proteome</keyword>
<dbReference type="SUPFAM" id="SSF53067">
    <property type="entry name" value="Actin-like ATPase domain"/>
    <property type="match status" value="1"/>
</dbReference>
<dbReference type="NCBIfam" id="TIGR00241">
    <property type="entry name" value="CoA_E_activ"/>
    <property type="match status" value="1"/>
</dbReference>
<accession>A0AAE3L1V3</accession>
<evidence type="ECO:0000256" key="4">
    <source>
        <dbReference type="ARBA" id="ARBA00023014"/>
    </source>
</evidence>
<dbReference type="Pfam" id="PF01869">
    <property type="entry name" value="BcrAD_BadFG"/>
    <property type="match status" value="1"/>
</dbReference>
<dbReference type="InterPro" id="IPR002731">
    <property type="entry name" value="ATPase_BadF"/>
</dbReference>
<evidence type="ECO:0000256" key="2">
    <source>
        <dbReference type="ARBA" id="ARBA00022723"/>
    </source>
</evidence>
<gene>
    <name evidence="6" type="ORF">NSA47_00930</name>
</gene>
<dbReference type="RefSeq" id="WP_257528958.1">
    <property type="nucleotide sequence ID" value="NZ_JANKAS010000001.1"/>
</dbReference>
<evidence type="ECO:0000256" key="3">
    <source>
        <dbReference type="ARBA" id="ARBA00023004"/>
    </source>
</evidence>
<name>A0AAE3L1V3_9FIRM</name>
<dbReference type="GO" id="GO:0046872">
    <property type="term" value="F:metal ion binding"/>
    <property type="evidence" value="ECO:0007669"/>
    <property type="project" value="UniProtKB-KW"/>
</dbReference>
<dbReference type="PANTHER" id="PTHR32329:SF2">
    <property type="entry name" value="BIFUNCTIONAL PROTEIN [INCLUDES 2-HYDROXYACYL-COA DEHYDRATASE (N-TER) AND ITS ACTIVATOR DOMAIN (C_TERM)"/>
    <property type="match status" value="1"/>
</dbReference>
<protein>
    <submittedName>
        <fullName evidence="6">Acyl-CoA dehydratase activase</fullName>
    </submittedName>
</protein>
<keyword evidence="4" id="KW-0411">Iron-sulfur</keyword>
<dbReference type="Gene3D" id="3.30.420.40">
    <property type="match status" value="2"/>
</dbReference>
<organism evidence="6 7">
    <name type="scientific">Irregularibacter muris</name>
    <dbReference type="NCBI Taxonomy" id="1796619"/>
    <lineage>
        <taxon>Bacteria</taxon>
        <taxon>Bacillati</taxon>
        <taxon>Bacillota</taxon>
        <taxon>Clostridia</taxon>
        <taxon>Eubacteriales</taxon>
        <taxon>Eubacteriaceae</taxon>
        <taxon>Irregularibacter</taxon>
    </lineage>
</organism>